<dbReference type="GO" id="GO:0016020">
    <property type="term" value="C:membrane"/>
    <property type="evidence" value="ECO:0007669"/>
    <property type="project" value="UniProtKB-SubCell"/>
</dbReference>
<dbReference type="Gene3D" id="1.10.510.10">
    <property type="entry name" value="Transferase(Phosphotransferase) domain 1"/>
    <property type="match status" value="1"/>
</dbReference>
<evidence type="ECO:0000313" key="6">
    <source>
        <dbReference type="EMBL" id="KAK1387735.1"/>
    </source>
</evidence>
<comment type="caution">
    <text evidence="6">The sequence shown here is derived from an EMBL/GenBank/DDBJ whole genome shotgun (WGS) entry which is preliminary data.</text>
</comment>
<dbReference type="InterPro" id="IPR011009">
    <property type="entry name" value="Kinase-like_dom_sf"/>
</dbReference>
<reference evidence="6" key="2">
    <citation type="submission" date="2023-05" db="EMBL/GenBank/DDBJ databases">
        <authorList>
            <person name="Schelkunov M.I."/>
        </authorList>
    </citation>
    <scope>NUCLEOTIDE SEQUENCE</scope>
    <source>
        <strain evidence="6">Hsosn_3</strain>
        <tissue evidence="6">Leaf</tissue>
    </source>
</reference>
<dbReference type="PANTHER" id="PTHR47985:SF39">
    <property type="entry name" value="SERINE_THREONINE-PROTEIN KINASE PBL23-RELATED"/>
    <property type="match status" value="1"/>
</dbReference>
<keyword evidence="7" id="KW-1185">Reference proteome</keyword>
<dbReference type="InterPro" id="IPR011035">
    <property type="entry name" value="Ribosomal_bL25/Gln-tRNA_synth"/>
</dbReference>
<evidence type="ECO:0000256" key="1">
    <source>
        <dbReference type="ARBA" id="ARBA00004370"/>
    </source>
</evidence>
<evidence type="ECO:0000259" key="5">
    <source>
        <dbReference type="Pfam" id="PF20974"/>
    </source>
</evidence>
<dbReference type="PANTHER" id="PTHR47985">
    <property type="entry name" value="OS07G0668900 PROTEIN"/>
    <property type="match status" value="1"/>
</dbReference>
<comment type="subcellular location">
    <subcellularLocation>
        <location evidence="1">Membrane</location>
    </subcellularLocation>
</comment>
<keyword evidence="4" id="KW-0472">Membrane</keyword>
<feature type="domain" description="tRNA synthetases class I (E and Q) anti-codon binding" evidence="5">
    <location>
        <begin position="88"/>
        <end position="132"/>
    </location>
</feature>
<sequence length="137" mass="15472">MNTSELEMEIENYENGKDDIARNRHQEKKSSSIKRFVNLTVTAQTISGHITMKSDVYGFGVVLLEILAGRRAIDMKLPKEEVDLGHYQNPAEIDHWLGDLNPLSKVVMPRAYAVPTLHTAAVGDNFQFERLGKFKNA</sequence>
<keyword evidence="2" id="KW-0418">Kinase</keyword>
<organism evidence="6 7">
    <name type="scientific">Heracleum sosnowskyi</name>
    <dbReference type="NCBI Taxonomy" id="360622"/>
    <lineage>
        <taxon>Eukaryota</taxon>
        <taxon>Viridiplantae</taxon>
        <taxon>Streptophyta</taxon>
        <taxon>Embryophyta</taxon>
        <taxon>Tracheophyta</taxon>
        <taxon>Spermatophyta</taxon>
        <taxon>Magnoliopsida</taxon>
        <taxon>eudicotyledons</taxon>
        <taxon>Gunneridae</taxon>
        <taxon>Pentapetalae</taxon>
        <taxon>asterids</taxon>
        <taxon>campanulids</taxon>
        <taxon>Apiales</taxon>
        <taxon>Apiaceae</taxon>
        <taxon>Apioideae</taxon>
        <taxon>apioid superclade</taxon>
        <taxon>Tordylieae</taxon>
        <taxon>Tordyliinae</taxon>
        <taxon>Heracleum</taxon>
    </lineage>
</organism>
<dbReference type="InterPro" id="IPR049437">
    <property type="entry name" value="tRNA-synt_1c_C2"/>
</dbReference>
<evidence type="ECO:0000256" key="4">
    <source>
        <dbReference type="ARBA" id="ARBA00023136"/>
    </source>
</evidence>
<dbReference type="Proteomes" id="UP001237642">
    <property type="component" value="Unassembled WGS sequence"/>
</dbReference>
<gene>
    <name evidence="6" type="ORF">POM88_015913</name>
</gene>
<evidence type="ECO:0000256" key="3">
    <source>
        <dbReference type="ARBA" id="ARBA00022917"/>
    </source>
</evidence>
<dbReference type="Pfam" id="PF20974">
    <property type="entry name" value="tRNA-synt_1c_C2"/>
    <property type="match status" value="1"/>
</dbReference>
<keyword evidence="2" id="KW-0808">Transferase</keyword>
<dbReference type="SUPFAM" id="SSF56112">
    <property type="entry name" value="Protein kinase-like (PK-like)"/>
    <property type="match status" value="1"/>
</dbReference>
<keyword evidence="3" id="KW-0648">Protein biosynthesis</keyword>
<reference evidence="6" key="1">
    <citation type="submission" date="2023-02" db="EMBL/GenBank/DDBJ databases">
        <title>Genome of toxic invasive species Heracleum sosnowskyi carries increased number of genes despite the absence of recent whole-genome duplications.</title>
        <authorList>
            <person name="Schelkunov M."/>
            <person name="Shtratnikova V."/>
            <person name="Makarenko M."/>
            <person name="Klepikova A."/>
            <person name="Omelchenko D."/>
            <person name="Novikova G."/>
            <person name="Obukhova E."/>
            <person name="Bogdanov V."/>
            <person name="Penin A."/>
            <person name="Logacheva M."/>
        </authorList>
    </citation>
    <scope>NUCLEOTIDE SEQUENCE</scope>
    <source>
        <strain evidence="6">Hsosn_3</strain>
        <tissue evidence="6">Leaf</tissue>
    </source>
</reference>
<name>A0AAD8MSH1_9APIA</name>
<evidence type="ECO:0000256" key="2">
    <source>
        <dbReference type="ARBA" id="ARBA00022527"/>
    </source>
</evidence>
<dbReference type="EMBL" id="JAUIZM010000004">
    <property type="protein sequence ID" value="KAK1387735.1"/>
    <property type="molecule type" value="Genomic_DNA"/>
</dbReference>
<dbReference type="AlphaFoldDB" id="A0AAD8MSH1"/>
<proteinExistence type="predicted"/>
<keyword evidence="2" id="KW-0723">Serine/threonine-protein kinase</keyword>
<evidence type="ECO:0000313" key="7">
    <source>
        <dbReference type="Proteomes" id="UP001237642"/>
    </source>
</evidence>
<dbReference type="GO" id="GO:0006412">
    <property type="term" value="P:translation"/>
    <property type="evidence" value="ECO:0007669"/>
    <property type="project" value="UniProtKB-KW"/>
</dbReference>
<dbReference type="GO" id="GO:0004674">
    <property type="term" value="F:protein serine/threonine kinase activity"/>
    <property type="evidence" value="ECO:0007669"/>
    <property type="project" value="UniProtKB-KW"/>
</dbReference>
<accession>A0AAD8MSH1</accession>
<protein>
    <recommendedName>
        <fullName evidence="5">tRNA synthetases class I (E and Q) anti-codon binding domain-containing protein</fullName>
    </recommendedName>
</protein>
<dbReference type="SUPFAM" id="SSF50715">
    <property type="entry name" value="Ribosomal protein L25-like"/>
    <property type="match status" value="1"/>
</dbReference>